<dbReference type="EMBL" id="OU466858">
    <property type="protein sequence ID" value="CAH2046462.1"/>
    <property type="molecule type" value="Genomic_DNA"/>
</dbReference>
<dbReference type="Proteomes" id="UP000836841">
    <property type="component" value="Chromosome 2"/>
</dbReference>
<reference evidence="3 4" key="1">
    <citation type="submission" date="2022-03" db="EMBL/GenBank/DDBJ databases">
        <authorList>
            <person name="Nunn A."/>
            <person name="Chopra R."/>
            <person name="Nunn A."/>
            <person name="Contreras Garrido A."/>
        </authorList>
    </citation>
    <scope>NUCLEOTIDE SEQUENCE [LARGE SCALE GENOMIC DNA]</scope>
</reference>
<organism evidence="3 4">
    <name type="scientific">Thlaspi arvense</name>
    <name type="common">Field penny-cress</name>
    <dbReference type="NCBI Taxonomy" id="13288"/>
    <lineage>
        <taxon>Eukaryota</taxon>
        <taxon>Viridiplantae</taxon>
        <taxon>Streptophyta</taxon>
        <taxon>Embryophyta</taxon>
        <taxon>Tracheophyta</taxon>
        <taxon>Spermatophyta</taxon>
        <taxon>Magnoliopsida</taxon>
        <taxon>eudicotyledons</taxon>
        <taxon>Gunneridae</taxon>
        <taxon>Pentapetalae</taxon>
        <taxon>rosids</taxon>
        <taxon>malvids</taxon>
        <taxon>Brassicales</taxon>
        <taxon>Brassicaceae</taxon>
        <taxon>Thlaspideae</taxon>
        <taxon>Thlaspi</taxon>
    </lineage>
</organism>
<dbReference type="AlphaFoldDB" id="A0AAU9RND3"/>
<proteinExistence type="predicted"/>
<evidence type="ECO:0000313" key="4">
    <source>
        <dbReference type="Proteomes" id="UP000836841"/>
    </source>
</evidence>
<name>A0AAU9RND3_THLAR</name>
<keyword evidence="1" id="KW-0175">Coiled coil</keyword>
<evidence type="ECO:0000256" key="1">
    <source>
        <dbReference type="SAM" id="Coils"/>
    </source>
</evidence>
<evidence type="ECO:0000256" key="2">
    <source>
        <dbReference type="SAM" id="MobiDB-lite"/>
    </source>
</evidence>
<accession>A0AAU9RND3</accession>
<keyword evidence="4" id="KW-1185">Reference proteome</keyword>
<protein>
    <submittedName>
        <fullName evidence="3">Uncharacterized protein</fullName>
    </submittedName>
</protein>
<evidence type="ECO:0000313" key="3">
    <source>
        <dbReference type="EMBL" id="CAH2046462.1"/>
    </source>
</evidence>
<feature type="region of interest" description="Disordered" evidence="2">
    <location>
        <begin position="1"/>
        <end position="43"/>
    </location>
</feature>
<gene>
    <name evidence="3" type="ORF">TAV2_LOCUS7732</name>
</gene>
<feature type="coiled-coil region" evidence="1">
    <location>
        <begin position="161"/>
        <end position="188"/>
    </location>
</feature>
<sequence>MHTNNDIPPGAVRSRSTSGPPTPPGDFGSTSASGPVMPPVAVGPTSAGAANNYTHMTLEALMNAPSREFQPHLHPRKLNGALWQMVEFGLDEPPPYINLVRKTHMRSDRCFINGRSETLVLEHSMTSQGEYTELAVCRRNFILTKSIHASLTHSVDMDMRISSLEARSESVNNNVETLKSNMTEFKQDVVAMKGELKEELATVMNEIVAVLNVFLQKVETTPPPPAAAPTPSPLFAKASTHFSPLVKTTNPTQEQSPLDKWCAALLGE</sequence>